<dbReference type="AlphaFoldDB" id="A0A5N7ATB6"/>
<evidence type="ECO:0000313" key="1">
    <source>
        <dbReference type="EMBL" id="KAE8373107.1"/>
    </source>
</evidence>
<dbReference type="EMBL" id="ML736327">
    <property type="protein sequence ID" value="KAE8373107.1"/>
    <property type="molecule type" value="Genomic_DNA"/>
</dbReference>
<name>A0A5N7ATB6_9EURO</name>
<reference evidence="1 2" key="1">
    <citation type="submission" date="2019-04" db="EMBL/GenBank/DDBJ databases">
        <title>Friends and foes A comparative genomics studyof 23 Aspergillus species from section Flavi.</title>
        <authorList>
            <consortium name="DOE Joint Genome Institute"/>
            <person name="Kjaerbolling I."/>
            <person name="Vesth T."/>
            <person name="Frisvad J.C."/>
            <person name="Nybo J.L."/>
            <person name="Theobald S."/>
            <person name="Kildgaard S."/>
            <person name="Isbrandt T."/>
            <person name="Kuo A."/>
            <person name="Sato A."/>
            <person name="Lyhne E.K."/>
            <person name="Kogle M.E."/>
            <person name="Wiebenga A."/>
            <person name="Kun R.S."/>
            <person name="Lubbers R.J."/>
            <person name="Makela M.R."/>
            <person name="Barry K."/>
            <person name="Chovatia M."/>
            <person name="Clum A."/>
            <person name="Daum C."/>
            <person name="Haridas S."/>
            <person name="He G."/>
            <person name="LaButti K."/>
            <person name="Lipzen A."/>
            <person name="Mondo S."/>
            <person name="Riley R."/>
            <person name="Salamov A."/>
            <person name="Simmons B.A."/>
            <person name="Magnuson J.K."/>
            <person name="Henrissat B."/>
            <person name="Mortensen U.H."/>
            <person name="Larsen T.O."/>
            <person name="Devries R.P."/>
            <person name="Grigoriev I.V."/>
            <person name="Machida M."/>
            <person name="Baker S.E."/>
            <person name="Andersen M.R."/>
        </authorList>
    </citation>
    <scope>NUCLEOTIDE SEQUENCE [LARGE SCALE GENOMIC DNA]</scope>
    <source>
        <strain evidence="1 2">IBT 29228</strain>
    </source>
</reference>
<accession>A0A5N7ATB6</accession>
<keyword evidence="2" id="KW-1185">Reference proteome</keyword>
<protein>
    <submittedName>
        <fullName evidence="1">Uncharacterized protein</fullName>
    </submittedName>
</protein>
<dbReference type="Proteomes" id="UP000326198">
    <property type="component" value="Unassembled WGS sequence"/>
</dbReference>
<proteinExistence type="predicted"/>
<sequence length="112" mass="12379">MQLHKNITTVFGPSIEHVTDSGIPDSEMVKIIRVVGVQWANIIVPGSILILPLQFGDGRTGDGRTDEFGGIDDIAHVEEYADEFSICHVDRDSLRINIVLALLLYRVYTIAS</sequence>
<evidence type="ECO:0000313" key="2">
    <source>
        <dbReference type="Proteomes" id="UP000326198"/>
    </source>
</evidence>
<organism evidence="1 2">
    <name type="scientific">Aspergillus bertholletiae</name>
    <dbReference type="NCBI Taxonomy" id="1226010"/>
    <lineage>
        <taxon>Eukaryota</taxon>
        <taxon>Fungi</taxon>
        <taxon>Dikarya</taxon>
        <taxon>Ascomycota</taxon>
        <taxon>Pezizomycotina</taxon>
        <taxon>Eurotiomycetes</taxon>
        <taxon>Eurotiomycetidae</taxon>
        <taxon>Eurotiales</taxon>
        <taxon>Aspergillaceae</taxon>
        <taxon>Aspergillus</taxon>
        <taxon>Aspergillus subgen. Circumdati</taxon>
    </lineage>
</organism>
<gene>
    <name evidence="1" type="ORF">BDV26DRAFT_297233</name>
</gene>